<dbReference type="InterPro" id="IPR000782">
    <property type="entry name" value="FAS1_domain"/>
</dbReference>
<dbReference type="Gene3D" id="2.30.180.10">
    <property type="entry name" value="FAS1 domain"/>
    <property type="match status" value="3"/>
</dbReference>
<feature type="chain" id="PRO_5046734637" description="FAS1 domain-containing protein" evidence="2">
    <location>
        <begin position="17"/>
        <end position="419"/>
    </location>
</feature>
<organism evidence="4 5">
    <name type="scientific">Basidiobolus ranarum</name>
    <dbReference type="NCBI Taxonomy" id="34480"/>
    <lineage>
        <taxon>Eukaryota</taxon>
        <taxon>Fungi</taxon>
        <taxon>Fungi incertae sedis</taxon>
        <taxon>Zoopagomycota</taxon>
        <taxon>Entomophthoromycotina</taxon>
        <taxon>Basidiobolomycetes</taxon>
        <taxon>Basidiobolales</taxon>
        <taxon>Basidiobolaceae</taxon>
        <taxon>Basidiobolus</taxon>
    </lineage>
</organism>
<protein>
    <recommendedName>
        <fullName evidence="3">FAS1 domain-containing protein</fullName>
    </recommendedName>
</protein>
<gene>
    <name evidence="4" type="ORF">K7432_013642</name>
</gene>
<accession>A0ABR2VQI4</accession>
<evidence type="ECO:0000259" key="3">
    <source>
        <dbReference type="PROSITE" id="PS50213"/>
    </source>
</evidence>
<dbReference type="PROSITE" id="PS50213">
    <property type="entry name" value="FAS1"/>
    <property type="match status" value="2"/>
</dbReference>
<feature type="compositionally biased region" description="Basic and acidic residues" evidence="1">
    <location>
        <begin position="284"/>
        <end position="300"/>
    </location>
</feature>
<dbReference type="SMART" id="SM00554">
    <property type="entry name" value="FAS1"/>
    <property type="match status" value="2"/>
</dbReference>
<keyword evidence="2" id="KW-0732">Signal</keyword>
<dbReference type="PANTHER" id="PTHR10900">
    <property type="entry name" value="PERIOSTIN-RELATED"/>
    <property type="match status" value="1"/>
</dbReference>
<dbReference type="EMBL" id="JASJQH010008258">
    <property type="protein sequence ID" value="KAK9693992.1"/>
    <property type="molecule type" value="Genomic_DNA"/>
</dbReference>
<sequence>MRIQLLLALISTAVVASSPYGRGDRYDRGYDRGGRKGSSVMDILANDRRFSQFMDSLTYESGLVNDLDGNRQEVTVFAPTNEAFEKLRVRYQGRLSPEEISTVLKYHMVPEFLDRQSLVETKLLRTKLREPGLDGQEQQIRVVRRAGHVFLNNLVPIQESGMEAMNGLVHAIDEVVLPPQNMYEMIMKMPTKFSTLSAALQRTGLYRELESQIAITGWAPTNQAFRQLGCQALSYLFSQEGTRDLRKILEYHFTPELLYSTEFEMEDVGTGGGQGFRRGGNSGRDLERPRYRGGDFSHRYDNNELAQDSNSLFSQGYERSHGRGYNRGFGRGSDRKYKQGRRGEVVYLDTFLRGERLLVEAKPSTRSGDNIRINDEAHVLFSDIPAENGVFHAIDHVLLPENLNIPDYDWFDNEDQCDF</sequence>
<evidence type="ECO:0000313" key="5">
    <source>
        <dbReference type="Proteomes" id="UP001479436"/>
    </source>
</evidence>
<name>A0ABR2VQI4_9FUNG</name>
<feature type="domain" description="FAS1" evidence="3">
    <location>
        <begin position="180"/>
        <end position="398"/>
    </location>
</feature>
<proteinExistence type="predicted"/>
<feature type="region of interest" description="Disordered" evidence="1">
    <location>
        <begin position="271"/>
        <end position="300"/>
    </location>
</feature>
<evidence type="ECO:0000313" key="4">
    <source>
        <dbReference type="EMBL" id="KAK9693992.1"/>
    </source>
</evidence>
<feature type="signal peptide" evidence="2">
    <location>
        <begin position="1"/>
        <end position="16"/>
    </location>
</feature>
<reference evidence="4 5" key="1">
    <citation type="submission" date="2023-04" db="EMBL/GenBank/DDBJ databases">
        <title>Genome of Basidiobolus ranarum AG-B5.</title>
        <authorList>
            <person name="Stajich J.E."/>
            <person name="Carter-House D."/>
            <person name="Gryganskyi A."/>
        </authorList>
    </citation>
    <scope>NUCLEOTIDE SEQUENCE [LARGE SCALE GENOMIC DNA]</scope>
    <source>
        <strain evidence="4 5">AG-B5</strain>
    </source>
</reference>
<feature type="compositionally biased region" description="Gly residues" evidence="1">
    <location>
        <begin position="271"/>
        <end position="282"/>
    </location>
</feature>
<evidence type="ECO:0000256" key="1">
    <source>
        <dbReference type="SAM" id="MobiDB-lite"/>
    </source>
</evidence>
<comment type="caution">
    <text evidence="4">The sequence shown here is derived from an EMBL/GenBank/DDBJ whole genome shotgun (WGS) entry which is preliminary data.</text>
</comment>
<dbReference type="Proteomes" id="UP001479436">
    <property type="component" value="Unassembled WGS sequence"/>
</dbReference>
<dbReference type="InterPro" id="IPR036378">
    <property type="entry name" value="FAS1_dom_sf"/>
</dbReference>
<dbReference type="Pfam" id="PF02469">
    <property type="entry name" value="Fasciclin"/>
    <property type="match status" value="3"/>
</dbReference>
<dbReference type="PANTHER" id="PTHR10900:SF77">
    <property type="entry name" value="FI19380P1"/>
    <property type="match status" value="1"/>
</dbReference>
<dbReference type="SUPFAM" id="SSF82153">
    <property type="entry name" value="FAS1 domain"/>
    <property type="match status" value="2"/>
</dbReference>
<evidence type="ECO:0000256" key="2">
    <source>
        <dbReference type="SAM" id="SignalP"/>
    </source>
</evidence>
<dbReference type="InterPro" id="IPR050904">
    <property type="entry name" value="Adhesion/Biosynth-related"/>
</dbReference>
<keyword evidence="5" id="KW-1185">Reference proteome</keyword>
<feature type="domain" description="FAS1" evidence="3">
    <location>
        <begin position="37"/>
        <end position="176"/>
    </location>
</feature>